<gene>
    <name evidence="3" type="ORF">Sya03_19970</name>
</gene>
<organism evidence="3 4">
    <name type="scientific">Spirilliplanes yamanashiensis</name>
    <dbReference type="NCBI Taxonomy" id="42233"/>
    <lineage>
        <taxon>Bacteria</taxon>
        <taxon>Bacillati</taxon>
        <taxon>Actinomycetota</taxon>
        <taxon>Actinomycetes</taxon>
        <taxon>Micromonosporales</taxon>
        <taxon>Micromonosporaceae</taxon>
        <taxon>Spirilliplanes</taxon>
    </lineage>
</organism>
<evidence type="ECO:0000313" key="4">
    <source>
        <dbReference type="Proteomes" id="UP000652013"/>
    </source>
</evidence>
<dbReference type="EMBL" id="BOOY01000014">
    <property type="protein sequence ID" value="GIJ02645.1"/>
    <property type="molecule type" value="Genomic_DNA"/>
</dbReference>
<feature type="region of interest" description="Disordered" evidence="1">
    <location>
        <begin position="123"/>
        <end position="144"/>
    </location>
</feature>
<protein>
    <submittedName>
        <fullName evidence="3">Uncharacterized protein</fullName>
    </submittedName>
</protein>
<feature type="compositionally biased region" description="Low complexity" evidence="1">
    <location>
        <begin position="12"/>
        <end position="24"/>
    </location>
</feature>
<feature type="compositionally biased region" description="Basic and acidic residues" evidence="1">
    <location>
        <begin position="1"/>
        <end position="11"/>
    </location>
</feature>
<evidence type="ECO:0000313" key="3">
    <source>
        <dbReference type="EMBL" id="GIJ02645.1"/>
    </source>
</evidence>
<feature type="region of interest" description="Disordered" evidence="1">
    <location>
        <begin position="1"/>
        <end position="40"/>
    </location>
</feature>
<reference evidence="3" key="1">
    <citation type="submission" date="2021-01" db="EMBL/GenBank/DDBJ databases">
        <title>Whole genome shotgun sequence of Spirilliplanes yamanashiensis NBRC 15828.</title>
        <authorList>
            <person name="Komaki H."/>
            <person name="Tamura T."/>
        </authorList>
    </citation>
    <scope>NUCLEOTIDE SEQUENCE</scope>
    <source>
        <strain evidence="3">NBRC 15828</strain>
    </source>
</reference>
<feature type="compositionally biased region" description="Low complexity" evidence="1">
    <location>
        <begin position="322"/>
        <end position="340"/>
    </location>
</feature>
<keyword evidence="2" id="KW-1133">Transmembrane helix</keyword>
<keyword evidence="2" id="KW-0812">Transmembrane</keyword>
<feature type="region of interest" description="Disordered" evidence="1">
    <location>
        <begin position="293"/>
        <end position="376"/>
    </location>
</feature>
<name>A0A8J3Y6W2_9ACTN</name>
<keyword evidence="2" id="KW-0472">Membrane</keyword>
<keyword evidence="4" id="KW-1185">Reference proteome</keyword>
<dbReference type="AlphaFoldDB" id="A0A8J3Y6W2"/>
<dbReference type="Proteomes" id="UP000652013">
    <property type="component" value="Unassembled WGS sequence"/>
</dbReference>
<accession>A0A8J3Y6W2</accession>
<sequence>MTRSGVERFERTPSAGVAPAGAATPPSPTQVPGRDARRRTRGLRWGLRTLVVGGLAGAAWLFTGAAAHAADNPAPAPEQGLSVVSLVNGLGNEADERDATDAADTRTVLDGVERLTGTVVGTKAATGTDSRKNRPARQPAATAGLTDSITDLVPASPAPVVTDEVLAATNGVDGLVKVLAAPFRLTDGPAGTRGLLTPLPTTEPIVQSLRPFTDLLHSAADPAQARPDADLSAVSFAPAVPAHAPVVQALSADGVPGLPLAPTADQVRGGEHGTGTASLLALQRYAAAHLPDGLTATGQGMTDAPTRPDNAPMRGHLGAVGGAPATGSGASSPEGGSSATVPSSVVGHADAGSRLPAATSVEVRRHDAEAPTVSPD</sequence>
<feature type="transmembrane region" description="Helical" evidence="2">
    <location>
        <begin position="45"/>
        <end position="67"/>
    </location>
</feature>
<dbReference type="RefSeq" id="WP_203937949.1">
    <property type="nucleotide sequence ID" value="NZ_BAAAGJ010000009.1"/>
</dbReference>
<comment type="caution">
    <text evidence="3">The sequence shown here is derived from an EMBL/GenBank/DDBJ whole genome shotgun (WGS) entry which is preliminary data.</text>
</comment>
<proteinExistence type="predicted"/>
<evidence type="ECO:0000256" key="1">
    <source>
        <dbReference type="SAM" id="MobiDB-lite"/>
    </source>
</evidence>
<evidence type="ECO:0000256" key="2">
    <source>
        <dbReference type="SAM" id="Phobius"/>
    </source>
</evidence>